<protein>
    <recommendedName>
        <fullName evidence="3">F-box domain-containing protein</fullName>
    </recommendedName>
</protein>
<gene>
    <name evidence="1" type="ORF">CAEBREN_26107</name>
</gene>
<sequence>MLLSKPIRTNDDDLNFKLMALPDHAKKIVVMNMGAVQMYLISRCSSKMKRLLKKYVSRIKFTLKVEIYEYIVFVIESNDVVLGSFEVKSLDLQTSRTLFAYDDFDYITTYWKDVFHGASRVYKKLLDRFPCQVRICSAGTERDCPDIRRLIGWMESLRPKLTDVGITIPDNVSENQYNYVIKSMEELHSVNIHLRSPQYFEKSEIDMKGKRSTDAEINEFLRAYIKNEVGQNLEHMTLQLNRHMETSSVFDGLVLSNVEEKDVRKIGKYGMLADYTNKGLFRIVMRNNEICYVGIDSWGNGMRMFHLCNFKDEVFKPFKLMKLPYLAMEQVIKNMCLMEAFNLSLCYLTLRYFVKNIYKNQEIKLLIQFGNYIQFRLESPNGTFVCFQVCEYPEDLETLDGCMRMKIGKASKIPFYYCKPESNYLVSYWRDIVKGATELYPLILDLFNIDFEKLHVWKEQINYDYGSVVGWINRLNRPIEDVYFAKGTVDDTLYSQIINNQEVNIFLRTLITGKFPNLEMIELGLNRSDMSPQAVMDGIAVLENVDINLDARVFDRHGYNIPVRGTIDVQMATGESCSFKIHTMNAVHVYIWK</sequence>
<organism evidence="2">
    <name type="scientific">Caenorhabditis brenneri</name>
    <name type="common">Nematode worm</name>
    <dbReference type="NCBI Taxonomy" id="135651"/>
    <lineage>
        <taxon>Eukaryota</taxon>
        <taxon>Metazoa</taxon>
        <taxon>Ecdysozoa</taxon>
        <taxon>Nematoda</taxon>
        <taxon>Chromadorea</taxon>
        <taxon>Rhabditida</taxon>
        <taxon>Rhabditina</taxon>
        <taxon>Rhabditomorpha</taxon>
        <taxon>Rhabditoidea</taxon>
        <taxon>Rhabditidae</taxon>
        <taxon>Peloderinae</taxon>
        <taxon>Caenorhabditis</taxon>
    </lineage>
</organism>
<accession>G0NVR2</accession>
<dbReference type="AlphaFoldDB" id="G0NVR2"/>
<dbReference type="Proteomes" id="UP000008068">
    <property type="component" value="Unassembled WGS sequence"/>
</dbReference>
<keyword evidence="2" id="KW-1185">Reference proteome</keyword>
<dbReference type="HOGENOM" id="CLU_027750_0_0_1"/>
<dbReference type="InParanoid" id="G0NVR2"/>
<evidence type="ECO:0000313" key="1">
    <source>
        <dbReference type="EMBL" id="EGT38469.1"/>
    </source>
</evidence>
<dbReference type="PANTHER" id="PTHR21503">
    <property type="entry name" value="F-BOX-CONTAINING HYPOTHETICAL PROTEIN C.ELEGANS"/>
    <property type="match status" value="1"/>
</dbReference>
<proteinExistence type="predicted"/>
<evidence type="ECO:0000313" key="2">
    <source>
        <dbReference type="Proteomes" id="UP000008068"/>
    </source>
</evidence>
<evidence type="ECO:0008006" key="3">
    <source>
        <dbReference type="Google" id="ProtNLM"/>
    </source>
</evidence>
<dbReference type="eggNOG" id="ENOG502TJX6">
    <property type="taxonomic scope" value="Eukaryota"/>
</dbReference>
<dbReference type="EMBL" id="GL379958">
    <property type="protein sequence ID" value="EGT38469.1"/>
    <property type="molecule type" value="Genomic_DNA"/>
</dbReference>
<reference evidence="2" key="1">
    <citation type="submission" date="2011-07" db="EMBL/GenBank/DDBJ databases">
        <authorList>
            <consortium name="Caenorhabditis brenneri Sequencing and Analysis Consortium"/>
            <person name="Wilson R.K."/>
        </authorList>
    </citation>
    <scope>NUCLEOTIDE SEQUENCE [LARGE SCALE GENOMIC DNA]</scope>
    <source>
        <strain evidence="2">PB2801</strain>
    </source>
</reference>
<name>G0NVR2_CAEBE</name>